<feature type="transmembrane region" description="Helical" evidence="7">
    <location>
        <begin position="900"/>
        <end position="920"/>
    </location>
</feature>
<keyword evidence="10" id="KW-1185">Reference proteome</keyword>
<dbReference type="Proteomes" id="UP001161247">
    <property type="component" value="Chromosome 3"/>
</dbReference>
<dbReference type="Gene3D" id="1.20.1250.20">
    <property type="entry name" value="MFS general substrate transporter like domains"/>
    <property type="match status" value="2"/>
</dbReference>
<reference evidence="9" key="1">
    <citation type="submission" date="2023-03" db="EMBL/GenBank/DDBJ databases">
        <authorList>
            <person name="Julca I."/>
        </authorList>
    </citation>
    <scope>NUCLEOTIDE SEQUENCE</scope>
</reference>
<feature type="transmembrane region" description="Helical" evidence="7">
    <location>
        <begin position="572"/>
        <end position="593"/>
    </location>
</feature>
<dbReference type="SUPFAM" id="SSF103473">
    <property type="entry name" value="MFS general substrate transporter"/>
    <property type="match status" value="2"/>
</dbReference>
<evidence type="ECO:0000256" key="4">
    <source>
        <dbReference type="ARBA" id="ARBA00022989"/>
    </source>
</evidence>
<feature type="transmembrane region" description="Helical" evidence="7">
    <location>
        <begin position="479"/>
        <end position="506"/>
    </location>
</feature>
<keyword evidence="2" id="KW-0813">Transport</keyword>
<dbReference type="GO" id="GO:0016020">
    <property type="term" value="C:membrane"/>
    <property type="evidence" value="ECO:0007669"/>
    <property type="project" value="UniProtKB-SubCell"/>
</dbReference>
<feature type="transmembrane region" description="Helical" evidence="7">
    <location>
        <begin position="839"/>
        <end position="859"/>
    </location>
</feature>
<comment type="similarity">
    <text evidence="6">Belongs to the major facilitator superfamily. Phosphate:H(+) symporter (TC 2.A.1.9) family.</text>
</comment>
<gene>
    <name evidence="9" type="ORF">OLC1_LOCUS9078</name>
</gene>
<feature type="transmembrane region" description="Helical" evidence="7">
    <location>
        <begin position="548"/>
        <end position="566"/>
    </location>
</feature>
<dbReference type="InterPro" id="IPR020846">
    <property type="entry name" value="MFS_dom"/>
</dbReference>
<feature type="transmembrane region" description="Helical" evidence="7">
    <location>
        <begin position="816"/>
        <end position="833"/>
    </location>
</feature>
<feature type="transmembrane region" description="Helical" evidence="7">
    <location>
        <begin position="358"/>
        <end position="376"/>
    </location>
</feature>
<dbReference type="FunFam" id="1.20.1250.20:FF:000232">
    <property type="entry name" value="Organic cation/carnitine transporter 7"/>
    <property type="match status" value="1"/>
</dbReference>
<feature type="transmembrane region" description="Helical" evidence="7">
    <location>
        <begin position="382"/>
        <end position="406"/>
    </location>
</feature>
<dbReference type="PROSITE" id="PS50850">
    <property type="entry name" value="MFS"/>
    <property type="match status" value="2"/>
</dbReference>
<proteinExistence type="inferred from homology"/>
<sequence length="940" mass="102353">MEDQSRGFTPEEAISAIGFGKFHCLVLIFAGFGWISEAMGVMLLPIVGIAVKSEWGISPGEESLLTTVVFAGMLIGSYVWGIISDAHGRRKGFISVATVVAVTGICSAFSPNYVSLLVSRCLLGFGVGGGHVFAAWFLEFIPTHSRGAWAFALASFWSFGTILEASLVWIIMPRFGWRWLIAVSCFPSFLVLLLSSFTPESPRYLCVKGKMGEARKILEGVASMNRTSLPPGILVLDHTIKTDEEYAASPMNTPLLSSVKHCSSDSHGSPFFALFSPKLWRATLLLWILYFAITFSYYGVVFLSPELSNRTAECGSKTNLWKYHADSSLYRDNFITALADLLGLVISATIVDRLGRKHSMAIFSFSGFILFLPLIVHQDGDITTALLLFGARLCISSSFSVFVVYIREVYPTQVRATGVGTATSIGSIGSMICPMVAVGLVRDCHQTAAIVLFEAMGDQSMEFTPEEAISAIGFGKYQVLVLIYAGIGWISEAMEMMLLSIVGIAVESEWGLSPGKESLLSTVVFAGMLVGAYVWGIISDAFGRRRGFIGTMVVVAVAALCSAFSPSYRLLLASRCLLGFGVGGGHVFAAWFLEFIPAPNRGAWAFVLTCFWSFGSVVEASLIWIIMPRLGWRWLIALSSIPSWLVIFFSGLTPESPRYLCVKGKMDEARRILEKVATTNKTKLPPGILILDQTIKRDEEHVAFLDTPLVSEKQFFSESCLSSLVSVLSSKLRKTTLLLWILYLANTFAYYGMVLLSSELSNRKSNCTSSSSHLWKNGKDSSLYRAIFITSLADLPGTVISGAIVDRLGRKQTMKVFCALGFILLLPLSVHQNEIMTTALLFGARMFVVSTFNVIVVYSREVYPTTVRATGVGIATSIGRIGGMICPLVAVGLVRGCHQTTAVLLFEAVILLIGFCIPLLPIETSGKGLSDTLPPADDIE</sequence>
<keyword evidence="4 7" id="KW-1133">Transmembrane helix</keyword>
<evidence type="ECO:0000256" key="7">
    <source>
        <dbReference type="SAM" id="Phobius"/>
    </source>
</evidence>
<feature type="transmembrane region" description="Helical" evidence="7">
    <location>
        <begin position="284"/>
        <end position="303"/>
    </location>
</feature>
<feature type="transmembrane region" description="Helical" evidence="7">
    <location>
        <begin position="737"/>
        <end position="756"/>
    </location>
</feature>
<dbReference type="InterPro" id="IPR036259">
    <property type="entry name" value="MFS_trans_sf"/>
</dbReference>
<evidence type="ECO:0000259" key="8">
    <source>
        <dbReference type="PROSITE" id="PS50850"/>
    </source>
</evidence>
<dbReference type="AlphaFoldDB" id="A0AAV1CTQ2"/>
<feature type="transmembrane region" description="Helical" evidence="7">
    <location>
        <begin position="632"/>
        <end position="653"/>
    </location>
</feature>
<keyword evidence="3 7" id="KW-0812">Transmembrane</keyword>
<organism evidence="9 10">
    <name type="scientific">Oldenlandia corymbosa var. corymbosa</name>
    <dbReference type="NCBI Taxonomy" id="529605"/>
    <lineage>
        <taxon>Eukaryota</taxon>
        <taxon>Viridiplantae</taxon>
        <taxon>Streptophyta</taxon>
        <taxon>Embryophyta</taxon>
        <taxon>Tracheophyta</taxon>
        <taxon>Spermatophyta</taxon>
        <taxon>Magnoliopsida</taxon>
        <taxon>eudicotyledons</taxon>
        <taxon>Gunneridae</taxon>
        <taxon>Pentapetalae</taxon>
        <taxon>asterids</taxon>
        <taxon>lamiids</taxon>
        <taxon>Gentianales</taxon>
        <taxon>Rubiaceae</taxon>
        <taxon>Rubioideae</taxon>
        <taxon>Spermacoceae</taxon>
        <taxon>Hedyotis-Oldenlandia complex</taxon>
        <taxon>Oldenlandia</taxon>
    </lineage>
</organism>
<feature type="domain" description="Major facilitator superfamily (MFS) profile" evidence="8">
    <location>
        <begin position="26"/>
        <end position="485"/>
    </location>
</feature>
<evidence type="ECO:0000256" key="6">
    <source>
        <dbReference type="ARBA" id="ARBA00044504"/>
    </source>
</evidence>
<feature type="transmembrane region" description="Helical" evidence="7">
    <location>
        <begin position="24"/>
        <end position="51"/>
    </location>
</feature>
<dbReference type="PANTHER" id="PTHR23511:SF5">
    <property type="entry name" value="MAJOR FACILITATOR-TYPE TRANSPORTER HXNZ-RELATED"/>
    <property type="match status" value="1"/>
</dbReference>
<evidence type="ECO:0000256" key="5">
    <source>
        <dbReference type="ARBA" id="ARBA00023136"/>
    </source>
</evidence>
<dbReference type="Pfam" id="PF00083">
    <property type="entry name" value="Sugar_tr"/>
    <property type="match status" value="2"/>
</dbReference>
<evidence type="ECO:0000313" key="9">
    <source>
        <dbReference type="EMBL" id="CAI9098981.1"/>
    </source>
</evidence>
<feature type="transmembrane region" description="Helical" evidence="7">
    <location>
        <begin position="871"/>
        <end position="894"/>
    </location>
</feature>
<feature type="transmembrane region" description="Helical" evidence="7">
    <location>
        <begin position="605"/>
        <end position="626"/>
    </location>
</feature>
<feature type="transmembrane region" description="Helical" evidence="7">
    <location>
        <begin position="177"/>
        <end position="195"/>
    </location>
</feature>
<evidence type="ECO:0000256" key="3">
    <source>
        <dbReference type="ARBA" id="ARBA00022692"/>
    </source>
</evidence>
<evidence type="ECO:0000256" key="1">
    <source>
        <dbReference type="ARBA" id="ARBA00004141"/>
    </source>
</evidence>
<dbReference type="PANTHER" id="PTHR23511">
    <property type="entry name" value="SYNAPTIC VESICLE GLYCOPROTEIN 2"/>
    <property type="match status" value="1"/>
</dbReference>
<feature type="transmembrane region" description="Helical" evidence="7">
    <location>
        <begin position="63"/>
        <end position="81"/>
    </location>
</feature>
<dbReference type="EMBL" id="OX459120">
    <property type="protein sequence ID" value="CAI9098981.1"/>
    <property type="molecule type" value="Genomic_DNA"/>
</dbReference>
<feature type="domain" description="Major facilitator superfamily (MFS) profile" evidence="8">
    <location>
        <begin position="481"/>
        <end position="925"/>
    </location>
</feature>
<comment type="subcellular location">
    <subcellularLocation>
        <location evidence="1">Membrane</location>
        <topology evidence="1">Multi-pass membrane protein</topology>
    </subcellularLocation>
</comment>
<accession>A0AAV1CTQ2</accession>
<feature type="transmembrane region" description="Helical" evidence="7">
    <location>
        <begin position="518"/>
        <end position="536"/>
    </location>
</feature>
<evidence type="ECO:0000256" key="2">
    <source>
        <dbReference type="ARBA" id="ARBA00022448"/>
    </source>
</evidence>
<protein>
    <submittedName>
        <fullName evidence="9">OLC1v1035723C1</fullName>
    </submittedName>
</protein>
<evidence type="ECO:0000313" key="10">
    <source>
        <dbReference type="Proteomes" id="UP001161247"/>
    </source>
</evidence>
<feature type="transmembrane region" description="Helical" evidence="7">
    <location>
        <begin position="150"/>
        <end position="171"/>
    </location>
</feature>
<dbReference type="GO" id="GO:0022857">
    <property type="term" value="F:transmembrane transporter activity"/>
    <property type="evidence" value="ECO:0007669"/>
    <property type="project" value="InterPro"/>
</dbReference>
<dbReference type="InterPro" id="IPR005828">
    <property type="entry name" value="MFS_sugar_transport-like"/>
</dbReference>
<feature type="transmembrane region" description="Helical" evidence="7">
    <location>
        <begin position="93"/>
        <end position="111"/>
    </location>
</feature>
<feature type="transmembrane region" description="Helical" evidence="7">
    <location>
        <begin position="117"/>
        <end position="138"/>
    </location>
</feature>
<keyword evidence="5 7" id="KW-0472">Membrane</keyword>
<name>A0AAV1CTQ2_OLDCO</name>